<dbReference type="InterPro" id="IPR011990">
    <property type="entry name" value="TPR-like_helical_dom_sf"/>
</dbReference>
<evidence type="ECO:0000313" key="6">
    <source>
        <dbReference type="Proteomes" id="UP000542125"/>
    </source>
</evidence>
<feature type="repeat" description="TPR" evidence="3">
    <location>
        <begin position="942"/>
        <end position="975"/>
    </location>
</feature>
<reference evidence="5 6" key="1">
    <citation type="submission" date="2020-07" db="EMBL/GenBank/DDBJ databases">
        <title>Genomic Encyclopedia of Type Strains, Phase IV (KMG-V): Genome sequencing to study the core and pangenomes of soil and plant-associated prokaryotes.</title>
        <authorList>
            <person name="Whitman W."/>
        </authorList>
    </citation>
    <scope>NUCLEOTIDE SEQUENCE [LARGE SCALE GENOMIC DNA]</scope>
    <source>
        <strain evidence="5 6">SAS40</strain>
    </source>
</reference>
<dbReference type="GO" id="GO:0003677">
    <property type="term" value="F:DNA binding"/>
    <property type="evidence" value="ECO:0007669"/>
    <property type="project" value="UniProtKB-KW"/>
</dbReference>
<keyword evidence="5" id="KW-0238">DNA-binding</keyword>
<keyword evidence="2" id="KW-0067">ATP-binding</keyword>
<name>A0A7Y9LM36_9BURK</name>
<proteinExistence type="predicted"/>
<dbReference type="GO" id="GO:0004016">
    <property type="term" value="F:adenylate cyclase activity"/>
    <property type="evidence" value="ECO:0007669"/>
    <property type="project" value="TreeGrafter"/>
</dbReference>
<feature type="domain" description="Bacterial transcriptional activator" evidence="4">
    <location>
        <begin position="67"/>
        <end position="217"/>
    </location>
</feature>
<evidence type="ECO:0000259" key="4">
    <source>
        <dbReference type="SMART" id="SM01043"/>
    </source>
</evidence>
<dbReference type="Proteomes" id="UP000542125">
    <property type="component" value="Unassembled WGS sequence"/>
</dbReference>
<gene>
    <name evidence="5" type="ORF">FHW18_003855</name>
</gene>
<dbReference type="GO" id="GO:0005737">
    <property type="term" value="C:cytoplasm"/>
    <property type="evidence" value="ECO:0007669"/>
    <property type="project" value="TreeGrafter"/>
</dbReference>
<dbReference type="RefSeq" id="WP_179588257.1">
    <property type="nucleotide sequence ID" value="NZ_JACBYR010000001.1"/>
</dbReference>
<evidence type="ECO:0000256" key="1">
    <source>
        <dbReference type="ARBA" id="ARBA00022741"/>
    </source>
</evidence>
<organism evidence="5 6">
    <name type="scientific">Pigmentiphaga litoralis</name>
    <dbReference type="NCBI Taxonomy" id="516702"/>
    <lineage>
        <taxon>Bacteria</taxon>
        <taxon>Pseudomonadati</taxon>
        <taxon>Pseudomonadota</taxon>
        <taxon>Betaproteobacteria</taxon>
        <taxon>Burkholderiales</taxon>
        <taxon>Alcaligenaceae</taxon>
        <taxon>Pigmentiphaga</taxon>
    </lineage>
</organism>
<dbReference type="EMBL" id="JACBYR010000001">
    <property type="protein sequence ID" value="NYE84584.1"/>
    <property type="molecule type" value="Genomic_DNA"/>
</dbReference>
<dbReference type="SMART" id="SM01043">
    <property type="entry name" value="BTAD"/>
    <property type="match status" value="1"/>
</dbReference>
<dbReference type="Pfam" id="PF13191">
    <property type="entry name" value="AAA_16"/>
    <property type="match status" value="1"/>
</dbReference>
<dbReference type="PANTHER" id="PTHR16305">
    <property type="entry name" value="TESTICULAR SOLUBLE ADENYLYL CYCLASE"/>
    <property type="match status" value="1"/>
</dbReference>
<dbReference type="InterPro" id="IPR019734">
    <property type="entry name" value="TPR_rpt"/>
</dbReference>
<dbReference type="Gene3D" id="1.25.40.10">
    <property type="entry name" value="Tetratricopeptide repeat domain"/>
    <property type="match status" value="2"/>
</dbReference>
<accession>A0A7Y9LM36</accession>
<protein>
    <submittedName>
        <fullName evidence="5">DNA-binding SARP family transcriptional activator</fullName>
    </submittedName>
</protein>
<evidence type="ECO:0000256" key="3">
    <source>
        <dbReference type="PROSITE-ProRule" id="PRU00339"/>
    </source>
</evidence>
<dbReference type="InterPro" id="IPR027417">
    <property type="entry name" value="P-loop_NTPase"/>
</dbReference>
<dbReference type="Gene3D" id="3.30.70.1230">
    <property type="entry name" value="Nucleotide cyclase"/>
    <property type="match status" value="1"/>
</dbReference>
<keyword evidence="6" id="KW-1185">Reference proteome</keyword>
<dbReference type="InterPro" id="IPR005158">
    <property type="entry name" value="BTAD"/>
</dbReference>
<dbReference type="SUPFAM" id="SSF55073">
    <property type="entry name" value="Nucleotide cyclase"/>
    <property type="match status" value="1"/>
</dbReference>
<sequence length="1241" mass="135241">MLAYLALESGFHTRESLAFLLWPEATLQQGREKLKRMLFELKEALGAGLLEGNRDVIRLRAEAGLWTDFANFNAAVDVAQRTFSVGASADLDRLSHAIALYRGEFLQGLELDDAPDFANWVDVRREQCRLRYLQAVRLLAEGYERDGDVHAAIERVRQWTQAAPLDDAAWHNLLRLLVRSGQRELAHQELERYRGILEMELGTEPSPALTALINAPTAAAPDLPEPAAGHPDRRQLTVVSCEFVVLGEPEEVVEAMRGPVAQCEALLREASGHTVRTPSGGLLAYFGYPTAQEGSLKRAISAALSCSRIGQARDPGAGIDDRLYVEVCLGVHTGVVISSVRDGVPDAGGVVSRLAAQLGGQGVTGEVIISDESRRLLGGAFAIEFAGRMYDRSQIRQIDTFRVVDNSRALTPSAHRLEHTFCGREGELQHLAQLWEANPEHTILLLGEAGIGKSFLVDRFRAVNAMPGVTFKCSSELRQMPFHPLVRWVEGLRAEAALTGEPQTSVDIERMELIKSVTDLLHASPTASSAERLGLPSAKELLPRRLCRLIGMYVPRGGIVHFDDVQWADPSTRDLIALIAEKPLAQRLQVFTARNEFLAPWRNTTSVETLELTPLDSAAMTELVHSVAGQVNLPQPLMNQILSLSEGVPLYAEELTRELVSDRNAAVLEAGDSDAHNLSERVPRTLHDLLMSRIDSVGRIKPIAQFAAAAGSEFTLELLAAAMQEPKSNLMEAIATLLRQNLIVKLDDGRFAFRHALLREAAYQSQARAARVDAHRRLADVLAADTSTTLRAPEALAWHYSRAGEDRLALRYALIAARKAAAKAASNEAVGHYRTALELVGKVGKVTEVGDPGDTDMLQLEILMELGIQLGMVHGPGAPEVVECFQTALRMAKPLGDNPRLFPVYWGLWASASSWSDFDMTYELSETLLRLAQASGDRNLMAHAMYARGYSYFFFGDHDAAVDQYRKAIAACDPSKPDLTLGEDLTSVAHAAMSISLWYLGQYDSAQAAGEAGIVRARKLNHRYSLLQTLAIVSELQRLCGDPDAVTRLTNEGLALAQDMQAPLWSEILTGSEAWANAARGDVSAVAELALGVHKVSTIARGLVPFAITRWVEACDLVGDIQTGMQVAARGLGAATDSKDVHYLSEFQRYKGKFLFAQGQPASVVLPWLRRAVATAQACGSPPLMLRAVLSLIRYSADGGTPDALALLENALADMQGGEELPEVRRARALLDAATADARGH</sequence>
<dbReference type="InterPro" id="IPR029787">
    <property type="entry name" value="Nucleotide_cyclase"/>
</dbReference>
<dbReference type="GO" id="GO:0005524">
    <property type="term" value="F:ATP binding"/>
    <property type="evidence" value="ECO:0007669"/>
    <property type="project" value="UniProtKB-KW"/>
</dbReference>
<dbReference type="SUPFAM" id="SSF48452">
    <property type="entry name" value="TPR-like"/>
    <property type="match status" value="2"/>
</dbReference>
<evidence type="ECO:0000256" key="2">
    <source>
        <dbReference type="ARBA" id="ARBA00022840"/>
    </source>
</evidence>
<dbReference type="PANTHER" id="PTHR16305:SF28">
    <property type="entry name" value="GUANYLATE CYCLASE DOMAIN-CONTAINING PROTEIN"/>
    <property type="match status" value="1"/>
</dbReference>
<dbReference type="SUPFAM" id="SSF52540">
    <property type="entry name" value="P-loop containing nucleoside triphosphate hydrolases"/>
    <property type="match status" value="1"/>
</dbReference>
<dbReference type="AlphaFoldDB" id="A0A7Y9LM36"/>
<dbReference type="Pfam" id="PF03704">
    <property type="entry name" value="BTAD"/>
    <property type="match status" value="1"/>
</dbReference>
<comment type="caution">
    <text evidence="5">The sequence shown here is derived from an EMBL/GenBank/DDBJ whole genome shotgun (WGS) entry which is preliminary data.</text>
</comment>
<evidence type="ECO:0000313" key="5">
    <source>
        <dbReference type="EMBL" id="NYE84584.1"/>
    </source>
</evidence>
<keyword evidence="3" id="KW-0802">TPR repeat</keyword>
<dbReference type="PROSITE" id="PS50005">
    <property type="entry name" value="TPR"/>
    <property type="match status" value="1"/>
</dbReference>
<dbReference type="Gene3D" id="3.40.50.300">
    <property type="entry name" value="P-loop containing nucleotide triphosphate hydrolases"/>
    <property type="match status" value="1"/>
</dbReference>
<dbReference type="InterPro" id="IPR041664">
    <property type="entry name" value="AAA_16"/>
</dbReference>
<keyword evidence="1" id="KW-0547">Nucleotide-binding</keyword>